<dbReference type="EMBL" id="FMWD01000002">
    <property type="protein sequence ID" value="SCZ53077.1"/>
    <property type="molecule type" value="Genomic_DNA"/>
</dbReference>
<proteinExistence type="predicted"/>
<dbReference type="Proteomes" id="UP000199648">
    <property type="component" value="Unassembled WGS sequence"/>
</dbReference>
<feature type="transmembrane region" description="Helical" evidence="1">
    <location>
        <begin position="163"/>
        <end position="184"/>
    </location>
</feature>
<accession>A0A1G5PUI3</accession>
<feature type="transmembrane region" description="Helical" evidence="1">
    <location>
        <begin position="55"/>
        <end position="76"/>
    </location>
</feature>
<keyword evidence="1" id="KW-0472">Membrane</keyword>
<dbReference type="OrthoDB" id="4945139at2"/>
<sequence>MENRGNAPAQIFFLLLLFEVLLVAAHWGDRALGWYLGDPVWIIRRLVDLNGEMNIPTWFSSLQLAAIGGVFGYIWYRHRRLAGSEGPVTNLFLLAGLGFLFLSLDESAGVHESVSIAFEKTTWLPRFSGDHGLWIPIYGVLGITALVIAWRQIRIIRALFPRLLTLFSAGVAIVLAGAVGVEIITYEFIEPGSMNYALAVSLEEFCEMFGASVILYSALRLQGALERVPLPSVADTRLGVRQPSVS</sequence>
<reference evidence="2 3" key="1">
    <citation type="submission" date="2016-10" db="EMBL/GenBank/DDBJ databases">
        <authorList>
            <person name="de Groot N.N."/>
        </authorList>
    </citation>
    <scope>NUCLEOTIDE SEQUENCE [LARGE SCALE GENOMIC DNA]</scope>
    <source>
        <strain evidence="2 3">HLD2</strain>
    </source>
</reference>
<dbReference type="AlphaFoldDB" id="A0A1G5PUI3"/>
<keyword evidence="3" id="KW-1185">Reference proteome</keyword>
<feature type="transmembrane region" description="Helical" evidence="1">
    <location>
        <begin position="7"/>
        <end position="27"/>
    </location>
</feature>
<keyword evidence="1" id="KW-0812">Transmembrane</keyword>
<evidence type="ECO:0000313" key="2">
    <source>
        <dbReference type="EMBL" id="SCZ53077.1"/>
    </source>
</evidence>
<feature type="transmembrane region" description="Helical" evidence="1">
    <location>
        <begin position="88"/>
        <end position="104"/>
    </location>
</feature>
<keyword evidence="1" id="KW-1133">Transmembrane helix</keyword>
<dbReference type="RefSeq" id="WP_139181416.1">
    <property type="nucleotide sequence ID" value="NZ_FMWD01000002.1"/>
</dbReference>
<name>A0A1G5PUI3_9GAMM</name>
<evidence type="ECO:0000313" key="3">
    <source>
        <dbReference type="Proteomes" id="UP000199648"/>
    </source>
</evidence>
<evidence type="ECO:0000256" key="1">
    <source>
        <dbReference type="SAM" id="Phobius"/>
    </source>
</evidence>
<protein>
    <submittedName>
        <fullName evidence="2">Uncharacterized protein</fullName>
    </submittedName>
</protein>
<feature type="transmembrane region" description="Helical" evidence="1">
    <location>
        <begin position="133"/>
        <end position="151"/>
    </location>
</feature>
<gene>
    <name evidence="2" type="ORF">SAMN03097708_00862</name>
</gene>
<organism evidence="2 3">
    <name type="scientific">Thiohalomonas denitrificans</name>
    <dbReference type="NCBI Taxonomy" id="415747"/>
    <lineage>
        <taxon>Bacteria</taxon>
        <taxon>Pseudomonadati</taxon>
        <taxon>Pseudomonadota</taxon>
        <taxon>Gammaproteobacteria</taxon>
        <taxon>Thiohalomonadales</taxon>
        <taxon>Thiohalomonadaceae</taxon>
        <taxon>Thiohalomonas</taxon>
    </lineage>
</organism>